<evidence type="ECO:0008006" key="6">
    <source>
        <dbReference type="Google" id="ProtNLM"/>
    </source>
</evidence>
<dbReference type="SUPFAM" id="SSF51735">
    <property type="entry name" value="NAD(P)-binding Rossmann-fold domains"/>
    <property type="match status" value="1"/>
</dbReference>
<dbReference type="AlphaFoldDB" id="A0A9N9LU54"/>
<keyword evidence="2" id="KW-0521">NADP</keyword>
<name>A0A9N9LU54_9HELO</name>
<dbReference type="Gene3D" id="3.40.50.720">
    <property type="entry name" value="NAD(P)-binding Rossmann-like Domain"/>
    <property type="match status" value="1"/>
</dbReference>
<dbReference type="PANTHER" id="PTHR43544:SF7">
    <property type="entry name" value="NADB-LER2"/>
    <property type="match status" value="1"/>
</dbReference>
<evidence type="ECO:0000313" key="4">
    <source>
        <dbReference type="EMBL" id="CAG8977586.1"/>
    </source>
</evidence>
<proteinExistence type="inferred from homology"/>
<dbReference type="InterPro" id="IPR051468">
    <property type="entry name" value="Fungal_SecMetab_SDRs"/>
</dbReference>
<evidence type="ECO:0000313" key="5">
    <source>
        <dbReference type="Proteomes" id="UP000701801"/>
    </source>
</evidence>
<evidence type="ECO:0000256" key="2">
    <source>
        <dbReference type="ARBA" id="ARBA00022857"/>
    </source>
</evidence>
<evidence type="ECO:0000256" key="1">
    <source>
        <dbReference type="ARBA" id="ARBA00006484"/>
    </source>
</evidence>
<organism evidence="4 5">
    <name type="scientific">Hymenoscyphus albidus</name>
    <dbReference type="NCBI Taxonomy" id="595503"/>
    <lineage>
        <taxon>Eukaryota</taxon>
        <taxon>Fungi</taxon>
        <taxon>Dikarya</taxon>
        <taxon>Ascomycota</taxon>
        <taxon>Pezizomycotina</taxon>
        <taxon>Leotiomycetes</taxon>
        <taxon>Helotiales</taxon>
        <taxon>Helotiaceae</taxon>
        <taxon>Hymenoscyphus</taxon>
    </lineage>
</organism>
<protein>
    <recommendedName>
        <fullName evidence="6">NAD(P)-binding protein</fullName>
    </recommendedName>
</protein>
<comment type="similarity">
    <text evidence="1">Belongs to the short-chain dehydrogenases/reductases (SDR) family.</text>
</comment>
<dbReference type="EMBL" id="CAJVRM010000225">
    <property type="protein sequence ID" value="CAG8977586.1"/>
    <property type="molecule type" value="Genomic_DNA"/>
</dbReference>
<sequence length="255" mass="27083">MDSSSSTNYLVTGANRGIGYGLLRILLSRPKSICIAAVRDTVAAKEALASLPVATDSKLIVVKIDSNVATDARDAVEVLKETHEIKHLDVIVANAAIGDDYGSLVDIKLETIQKNIETNVYGSPITLFQAVLPLLSVSSSPKFCLLGSVVGSIGGMEKYPYPLPALGLSKAMAHYFVRRINLEHGGGNGKVVAWCAYPGFVQTDTGNSGARRFGMKEAPDTIEAAAGFVTKTIDDASMENTGGRFPSLYGGEIEW</sequence>
<keyword evidence="3" id="KW-0560">Oxidoreductase</keyword>
<dbReference type="GO" id="GO:0005737">
    <property type="term" value="C:cytoplasm"/>
    <property type="evidence" value="ECO:0007669"/>
    <property type="project" value="TreeGrafter"/>
</dbReference>
<comment type="caution">
    <text evidence="4">The sequence shown here is derived from an EMBL/GenBank/DDBJ whole genome shotgun (WGS) entry which is preliminary data.</text>
</comment>
<dbReference type="OrthoDB" id="9876299at2759"/>
<dbReference type="GO" id="GO:0016491">
    <property type="term" value="F:oxidoreductase activity"/>
    <property type="evidence" value="ECO:0007669"/>
    <property type="project" value="UniProtKB-KW"/>
</dbReference>
<dbReference type="InterPro" id="IPR036291">
    <property type="entry name" value="NAD(P)-bd_dom_sf"/>
</dbReference>
<evidence type="ECO:0000256" key="3">
    <source>
        <dbReference type="ARBA" id="ARBA00023002"/>
    </source>
</evidence>
<reference evidence="4" key="1">
    <citation type="submission" date="2021-07" db="EMBL/GenBank/DDBJ databases">
        <authorList>
            <person name="Durling M."/>
        </authorList>
    </citation>
    <scope>NUCLEOTIDE SEQUENCE</scope>
</reference>
<dbReference type="Pfam" id="PF00106">
    <property type="entry name" value="adh_short"/>
    <property type="match status" value="1"/>
</dbReference>
<gene>
    <name evidence="4" type="ORF">HYALB_00008362</name>
</gene>
<accession>A0A9N9LU54</accession>
<dbReference type="Proteomes" id="UP000701801">
    <property type="component" value="Unassembled WGS sequence"/>
</dbReference>
<keyword evidence="5" id="KW-1185">Reference proteome</keyword>
<dbReference type="InterPro" id="IPR002347">
    <property type="entry name" value="SDR_fam"/>
</dbReference>
<dbReference type="PANTHER" id="PTHR43544">
    <property type="entry name" value="SHORT-CHAIN DEHYDROGENASE/REDUCTASE"/>
    <property type="match status" value="1"/>
</dbReference>